<evidence type="ECO:0000259" key="18">
    <source>
        <dbReference type="Pfam" id="PF01556"/>
    </source>
</evidence>
<evidence type="ECO:0000256" key="6">
    <source>
        <dbReference type="ARBA" id="ARBA00021963"/>
    </source>
</evidence>
<dbReference type="InterPro" id="IPR008829">
    <property type="entry name" value="SepSecS/SepCysS"/>
</dbReference>
<comment type="cofactor">
    <cofactor evidence="1">
        <name>pyridoxal 5'-phosphate</name>
        <dbReference type="ChEBI" id="CHEBI:597326"/>
    </cofactor>
</comment>
<dbReference type="InterPro" id="IPR008971">
    <property type="entry name" value="HSP40/DnaJ_pept-bd"/>
</dbReference>
<evidence type="ECO:0000256" key="15">
    <source>
        <dbReference type="ARBA" id="ARBA00032693"/>
    </source>
</evidence>
<dbReference type="Pfam" id="PF01556">
    <property type="entry name" value="DnaJ_C"/>
    <property type="match status" value="1"/>
</dbReference>
<dbReference type="PANTHER" id="PTHR12944">
    <property type="entry name" value="SOLUBLE LIVER ANTIGEN/LIVER PANCREAS ANTIGEN"/>
    <property type="match status" value="1"/>
</dbReference>
<dbReference type="OrthoDB" id="10263545at2759"/>
<keyword evidence="7" id="KW-0820">tRNA-binding</keyword>
<dbReference type="GO" id="GO:0051082">
    <property type="term" value="F:unfolded protein binding"/>
    <property type="evidence" value="ECO:0007669"/>
    <property type="project" value="InterPro"/>
</dbReference>
<name>A0A024VXB0_PLAFA</name>
<evidence type="ECO:0000256" key="9">
    <source>
        <dbReference type="ARBA" id="ARBA00022884"/>
    </source>
</evidence>
<keyword evidence="12" id="KW-0711">Selenium</keyword>
<comment type="similarity">
    <text evidence="4">Belongs to the SepSecS family.</text>
</comment>
<dbReference type="InterPro" id="IPR019872">
    <property type="entry name" value="Sec-tRNA_Se_transferase"/>
</dbReference>
<keyword evidence="10" id="KW-0663">Pyridoxal phosphate</keyword>
<sequence>MNNMNETLCDNNKAPKGGMKTSKKYSLISNQTLNQKENTIWNIVNNGRLPNYGLNEISVMNILYQISSQNLCNSEKNVKIGERENRIYSSIVRSKYIGFGHGIGRSGNLDDVQPKSAGNSILAKLTSSFVKDLIRNFGIKSCEDVYILPYATGMCLSTCLLYLKQIREDSQYVIISRIDHKTCYKCISFCNLKYFVVDMIYKNEELYTDLEGIEKLLEEYKEKICCVMSATSVYAPRNSDDIIKIAHICKKYNTPHIINNAFGLQCTYICKEIQKCFESQGRVDFVVQSCDKNFLVPVNGGIIFSSNREQMKLLKKSYPGRTPVNAYLDLFITLLEMGKDKIMNLRKERVDNFNWLKEKIQLLCLKYNLELIKTSKNFISMAINLNHMYTHCNTDNPKVINMLGSMLFYRNVTGHRVICSPLLNRNYLLKKAREKYMNMLENKKGNDAMMITSNESNEENVKRDLSKKEADIYDNMYSNGFDEIKSVENDMLQNKSNIIKAYEKQIEEEFDKLNEPNTIVIGNHKFKNFGSSYNSYPISYIAFSCVVGIERPELENFVSKLDNAIDYFIKFFKKKKEEELNYNDVEEYEVPLYVTLEDLYNGCTKKLKVTRKRYDGCYLYYEDYFINVDIKQGWNNGTKITFHGEGDQSSPDSYPGDLVLVLQTKKHSKFVRKSRDLYYRHIITLEQSLTGFDFVIKSLDNRDIHIQIDEVVKPDTKKVIKNEGMPYSRDPSIRGNLIVEFDIIYPNTIKKEQKKLIKEIFKERY</sequence>
<dbReference type="EMBL" id="KI927791">
    <property type="protein sequence ID" value="ETW32551.1"/>
    <property type="molecule type" value="Genomic_DNA"/>
</dbReference>
<evidence type="ECO:0000256" key="5">
    <source>
        <dbReference type="ARBA" id="ARBA00012464"/>
    </source>
</evidence>
<comment type="pathway">
    <text evidence="3">Aminoacyl-tRNA biosynthesis; selenocysteinyl-tRNA(Sec) biosynthesis; selenocysteinyl-tRNA(Sec) from L-seryl-tRNA(Sec) (archaeal/eukaryal route): step 2/2.</text>
</comment>
<dbReference type="FunFam" id="2.60.260.20:FF:000015">
    <property type="entry name" value="Heat shock protein 40"/>
    <property type="match status" value="1"/>
</dbReference>
<dbReference type="FunFam" id="2.60.260.20:FF:000006">
    <property type="entry name" value="DnaJ subfamily B member 13"/>
    <property type="match status" value="1"/>
</dbReference>
<evidence type="ECO:0000256" key="11">
    <source>
        <dbReference type="ARBA" id="ARBA00022917"/>
    </source>
</evidence>
<protein>
    <recommendedName>
        <fullName evidence="6">O-phosphoseryl-tRNA(Sec) selenium transferase</fullName>
        <ecNumber evidence="5">2.9.1.2</ecNumber>
    </recommendedName>
    <alternativeName>
        <fullName evidence="13">Selenocysteine synthase</fullName>
    </alternativeName>
    <alternativeName>
        <fullName evidence="14">Selenocysteinyl-tRNA(Sec) synthase</fullName>
    </alternativeName>
    <alternativeName>
        <fullName evidence="15">Sep-tRNA:Sec-tRNA synthase</fullName>
    </alternativeName>
</protein>
<dbReference type="InterPro" id="IPR002939">
    <property type="entry name" value="DnaJ_C"/>
</dbReference>
<evidence type="ECO:0000256" key="17">
    <source>
        <dbReference type="SAM" id="MobiDB-lite"/>
    </source>
</evidence>
<dbReference type="Gene3D" id="3.40.640.10">
    <property type="entry name" value="Type I PLP-dependent aspartate aminotransferase-like (Major domain)"/>
    <property type="match status" value="1"/>
</dbReference>
<dbReference type="InterPro" id="IPR015424">
    <property type="entry name" value="PyrdxlP-dep_Trfase"/>
</dbReference>
<evidence type="ECO:0000256" key="4">
    <source>
        <dbReference type="ARBA" id="ARBA00007037"/>
    </source>
</evidence>
<dbReference type="NCBIfam" id="TIGR03531">
    <property type="entry name" value="selenium_SpcS"/>
    <property type="match status" value="1"/>
</dbReference>
<accession>A0A024VXB0</accession>
<evidence type="ECO:0000256" key="14">
    <source>
        <dbReference type="ARBA" id="ARBA00032048"/>
    </source>
</evidence>
<evidence type="ECO:0000256" key="7">
    <source>
        <dbReference type="ARBA" id="ARBA00022555"/>
    </source>
</evidence>
<dbReference type="Gene3D" id="2.60.260.20">
    <property type="entry name" value="Urease metallochaperone UreE, N-terminal domain"/>
    <property type="match status" value="2"/>
</dbReference>
<evidence type="ECO:0000256" key="12">
    <source>
        <dbReference type="ARBA" id="ARBA00023266"/>
    </source>
</evidence>
<feature type="region of interest" description="Disordered" evidence="17">
    <location>
        <begin position="1"/>
        <end position="20"/>
    </location>
</feature>
<dbReference type="UniPathway" id="UPA00906">
    <property type="reaction ID" value="UER00898"/>
</dbReference>
<keyword evidence="8 19" id="KW-0808">Transferase</keyword>
<dbReference type="PANTHER" id="PTHR12944:SF2">
    <property type="entry name" value="O-PHOSPHOSERYL-TRNA(SEC) SELENIUM TRANSFERASE"/>
    <property type="match status" value="1"/>
</dbReference>
<organism evidence="19 20">
    <name type="scientific">Plasmodium falciparum FCH/4</name>
    <dbReference type="NCBI Taxonomy" id="1036724"/>
    <lineage>
        <taxon>Eukaryota</taxon>
        <taxon>Sar</taxon>
        <taxon>Alveolata</taxon>
        <taxon>Apicomplexa</taxon>
        <taxon>Aconoidasida</taxon>
        <taxon>Haemosporida</taxon>
        <taxon>Plasmodiidae</taxon>
        <taxon>Plasmodium</taxon>
        <taxon>Plasmodium (Laverania)</taxon>
    </lineage>
</organism>
<evidence type="ECO:0000256" key="1">
    <source>
        <dbReference type="ARBA" id="ARBA00001933"/>
    </source>
</evidence>
<evidence type="ECO:0000256" key="3">
    <source>
        <dbReference type="ARBA" id="ARBA00004822"/>
    </source>
</evidence>
<gene>
    <name evidence="19" type="ORF">PFFCH_00016</name>
</gene>
<dbReference type="GO" id="GO:0001717">
    <property type="term" value="P:conversion of seryl-tRNAsec to selenocys-tRNAsec"/>
    <property type="evidence" value="ECO:0007669"/>
    <property type="project" value="InterPro"/>
</dbReference>
<evidence type="ECO:0000313" key="19">
    <source>
        <dbReference type="EMBL" id="ETW32551.1"/>
    </source>
</evidence>
<dbReference type="SUPFAM" id="SSF49493">
    <property type="entry name" value="HSP40/DnaJ peptide-binding domain"/>
    <property type="match status" value="2"/>
</dbReference>
<feature type="compositionally biased region" description="Polar residues" evidence="17">
    <location>
        <begin position="1"/>
        <end position="10"/>
    </location>
</feature>
<evidence type="ECO:0000256" key="13">
    <source>
        <dbReference type="ARBA" id="ARBA00030669"/>
    </source>
</evidence>
<reference evidence="19 20" key="2">
    <citation type="submission" date="2013-02" db="EMBL/GenBank/DDBJ databases">
        <title>The Genome Sequence of Plasmodium falciparum FCH/4.</title>
        <authorList>
            <consortium name="The Broad Institute Genome Sequencing Platform"/>
            <consortium name="The Broad Institute Genome Sequencing Center for Infectious Disease"/>
            <person name="Neafsey D."/>
            <person name="Cheeseman I."/>
            <person name="Volkman S."/>
            <person name="Adams J."/>
            <person name="Walker B."/>
            <person name="Young S.K."/>
            <person name="Zeng Q."/>
            <person name="Gargeya S."/>
            <person name="Fitzgerald M."/>
            <person name="Haas B."/>
            <person name="Abouelleil A."/>
            <person name="Alvarado L."/>
            <person name="Arachchi H.M."/>
            <person name="Berlin A.M."/>
            <person name="Chapman S.B."/>
            <person name="Dewar J."/>
            <person name="Goldberg J."/>
            <person name="Griggs A."/>
            <person name="Gujja S."/>
            <person name="Hansen M."/>
            <person name="Howarth C."/>
            <person name="Imamovic A."/>
            <person name="Larimer J."/>
            <person name="McCowan C."/>
            <person name="Murphy C."/>
            <person name="Neiman D."/>
            <person name="Pearson M."/>
            <person name="Priest M."/>
            <person name="Roberts A."/>
            <person name="Saif S."/>
            <person name="Shea T."/>
            <person name="Sisk P."/>
            <person name="Sykes S."/>
            <person name="Wortman J."/>
            <person name="Nusbaum C."/>
            <person name="Birren B."/>
        </authorList>
    </citation>
    <scope>NUCLEOTIDE SEQUENCE [LARGE SCALE GENOMIC DNA]</scope>
    <source>
        <strain evidence="19 20">FCH/4</strain>
    </source>
</reference>
<dbReference type="AlphaFoldDB" id="A0A024VXB0"/>
<dbReference type="GO" id="GO:0098621">
    <property type="term" value="F:O-phosphoseryl-tRNA(Sec) selenium transferase activity"/>
    <property type="evidence" value="ECO:0007669"/>
    <property type="project" value="UniProtKB-EC"/>
</dbReference>
<dbReference type="GO" id="GO:0000049">
    <property type="term" value="F:tRNA binding"/>
    <property type="evidence" value="ECO:0007669"/>
    <property type="project" value="UniProtKB-KW"/>
</dbReference>
<evidence type="ECO:0000256" key="8">
    <source>
        <dbReference type="ARBA" id="ARBA00022679"/>
    </source>
</evidence>
<comment type="function">
    <text evidence="2">Converts O-phosphoseryl-tRNA(Sec) to selenocysteinyl-tRNA(Sec) required for selenoprotein biosynthesis.</text>
</comment>
<dbReference type="EC" id="2.9.1.2" evidence="5"/>
<dbReference type="GO" id="GO:0006457">
    <property type="term" value="P:protein folding"/>
    <property type="evidence" value="ECO:0007669"/>
    <property type="project" value="InterPro"/>
</dbReference>
<dbReference type="SUPFAM" id="SSF53383">
    <property type="entry name" value="PLP-dependent transferases"/>
    <property type="match status" value="1"/>
</dbReference>
<dbReference type="Pfam" id="PF05889">
    <property type="entry name" value="SepSecS"/>
    <property type="match status" value="1"/>
</dbReference>
<dbReference type="GO" id="GO:0001514">
    <property type="term" value="P:selenocysteine incorporation"/>
    <property type="evidence" value="ECO:0007669"/>
    <property type="project" value="TreeGrafter"/>
</dbReference>
<comment type="catalytic activity">
    <reaction evidence="16">
        <text>O-phospho-L-seryl-tRNA(Sec) + selenophosphate + H2O = L-selenocysteinyl-tRNA(Sec) + 2 phosphate</text>
        <dbReference type="Rhea" id="RHEA:25041"/>
        <dbReference type="Rhea" id="RHEA-COMP:9743"/>
        <dbReference type="Rhea" id="RHEA-COMP:9947"/>
        <dbReference type="ChEBI" id="CHEBI:15377"/>
        <dbReference type="ChEBI" id="CHEBI:16144"/>
        <dbReference type="ChEBI" id="CHEBI:43474"/>
        <dbReference type="ChEBI" id="CHEBI:78551"/>
        <dbReference type="ChEBI" id="CHEBI:78573"/>
        <dbReference type="EC" id="2.9.1.2"/>
    </reaction>
</comment>
<keyword evidence="9" id="KW-0694">RNA-binding</keyword>
<dbReference type="InterPro" id="IPR015421">
    <property type="entry name" value="PyrdxlP-dep_Trfase_major"/>
</dbReference>
<evidence type="ECO:0000256" key="16">
    <source>
        <dbReference type="ARBA" id="ARBA00048808"/>
    </source>
</evidence>
<dbReference type="Proteomes" id="UP000030656">
    <property type="component" value="Unassembled WGS sequence"/>
</dbReference>
<dbReference type="CDD" id="cd10747">
    <property type="entry name" value="DnaJ_C"/>
    <property type="match status" value="1"/>
</dbReference>
<proteinExistence type="inferred from homology"/>
<evidence type="ECO:0000313" key="20">
    <source>
        <dbReference type="Proteomes" id="UP000030656"/>
    </source>
</evidence>
<evidence type="ECO:0000256" key="10">
    <source>
        <dbReference type="ARBA" id="ARBA00022898"/>
    </source>
</evidence>
<reference evidence="19 20" key="1">
    <citation type="submission" date="2013-02" db="EMBL/GenBank/DDBJ databases">
        <title>The Genome Annotation of Plasmodium falciparum FCH/4.</title>
        <authorList>
            <consortium name="The Broad Institute Genome Sequencing Platform"/>
            <consortium name="The Broad Institute Genome Sequencing Center for Infectious Disease"/>
            <person name="Neafsey D."/>
            <person name="Hoffman S."/>
            <person name="Volkman S."/>
            <person name="Rosenthal P."/>
            <person name="Walker B."/>
            <person name="Young S.K."/>
            <person name="Zeng Q."/>
            <person name="Gargeya S."/>
            <person name="Fitzgerald M."/>
            <person name="Haas B."/>
            <person name="Abouelleil A."/>
            <person name="Allen A.W."/>
            <person name="Alvarado L."/>
            <person name="Arachchi H.M."/>
            <person name="Berlin A.M."/>
            <person name="Chapman S.B."/>
            <person name="Gainer-Dewar J."/>
            <person name="Goldberg J."/>
            <person name="Griggs A."/>
            <person name="Gujja S."/>
            <person name="Hansen M."/>
            <person name="Howarth C."/>
            <person name="Imamovic A."/>
            <person name="Ireland A."/>
            <person name="Larimer J."/>
            <person name="McCowan C."/>
            <person name="Murphy C."/>
            <person name="Pearson M."/>
            <person name="Poon T.W."/>
            <person name="Priest M."/>
            <person name="Roberts A."/>
            <person name="Saif S."/>
            <person name="Shea T."/>
            <person name="Sisk P."/>
            <person name="Sykes S."/>
            <person name="Wortman J."/>
            <person name="Nusbaum C."/>
            <person name="Birren B."/>
        </authorList>
    </citation>
    <scope>NUCLEOTIDE SEQUENCE [LARGE SCALE GENOMIC DNA]</scope>
    <source>
        <strain evidence="19 20">FCH/4</strain>
    </source>
</reference>
<evidence type="ECO:0000256" key="2">
    <source>
        <dbReference type="ARBA" id="ARBA00002552"/>
    </source>
</evidence>
<feature type="domain" description="Chaperone DnaJ C-terminal" evidence="18">
    <location>
        <begin position="589"/>
        <end position="746"/>
    </location>
</feature>
<keyword evidence="11" id="KW-0648">Protein biosynthesis</keyword>